<protein>
    <submittedName>
        <fullName evidence="1">DUF1553 domain-containing protein</fullName>
    </submittedName>
</protein>
<keyword evidence="2" id="KW-1185">Reference proteome</keyword>
<name>A0ABY3PI80_9CYAN</name>
<organism evidence="1 2">
    <name type="scientific">Gloeobacter morelensis MG652769</name>
    <dbReference type="NCBI Taxonomy" id="2781736"/>
    <lineage>
        <taxon>Bacteria</taxon>
        <taxon>Bacillati</taxon>
        <taxon>Cyanobacteriota</taxon>
        <taxon>Cyanophyceae</taxon>
        <taxon>Gloeobacterales</taxon>
        <taxon>Gloeobacteraceae</taxon>
        <taxon>Gloeobacter</taxon>
        <taxon>Gloeobacter morelensis</taxon>
    </lineage>
</organism>
<proteinExistence type="predicted"/>
<accession>A0ABY3PI80</accession>
<dbReference type="EMBL" id="CP063845">
    <property type="protein sequence ID" value="UFP93370.1"/>
    <property type="molecule type" value="Genomic_DNA"/>
</dbReference>
<gene>
    <name evidence="1" type="ORF">ISF26_16405</name>
</gene>
<evidence type="ECO:0000313" key="2">
    <source>
        <dbReference type="Proteomes" id="UP001054846"/>
    </source>
</evidence>
<sequence length="74" mass="8636">MTRISREQLNRISNFTNSSHRLRARVVVNRFWWDSFGRTYRNSADLLLLDEPQAEALLDLLTQEWESDPALSAG</sequence>
<reference evidence="1 2" key="1">
    <citation type="journal article" date="2021" name="Genome Biol. Evol.">
        <title>Complete Genome Sequencing of a Novel Gloeobacter Species from a Waterfall Cave in Mexico.</title>
        <authorList>
            <person name="Saw J.H."/>
            <person name="Cardona T."/>
            <person name="Montejano G."/>
        </authorList>
    </citation>
    <scope>NUCLEOTIDE SEQUENCE [LARGE SCALE GENOMIC DNA]</scope>
    <source>
        <strain evidence="1">MG652769</strain>
    </source>
</reference>
<dbReference type="RefSeq" id="WP_230840370.1">
    <property type="nucleotide sequence ID" value="NZ_CP063845.1"/>
</dbReference>
<dbReference type="Proteomes" id="UP001054846">
    <property type="component" value="Chromosome"/>
</dbReference>
<evidence type="ECO:0000313" key="1">
    <source>
        <dbReference type="EMBL" id="UFP93370.1"/>
    </source>
</evidence>